<dbReference type="EMBL" id="BAAAMU010000003">
    <property type="protein sequence ID" value="GAA1613392.1"/>
    <property type="molecule type" value="Genomic_DNA"/>
</dbReference>
<gene>
    <name evidence="1" type="ORF">GCM10009733_006850</name>
</gene>
<organism evidence="1 2">
    <name type="scientific">Nonomuraea maheshkhaliensis</name>
    <dbReference type="NCBI Taxonomy" id="419590"/>
    <lineage>
        <taxon>Bacteria</taxon>
        <taxon>Bacillati</taxon>
        <taxon>Actinomycetota</taxon>
        <taxon>Actinomycetes</taxon>
        <taxon>Streptosporangiales</taxon>
        <taxon>Streptosporangiaceae</taxon>
        <taxon>Nonomuraea</taxon>
    </lineage>
</organism>
<proteinExistence type="predicted"/>
<sequence>MTAKASPSTPAALTRLSLQHLSELADAVAKGRLQVRLTDMFPPYSLFSVDPDTKHGTAVVEFQNSQAAMDSRPHVVLRKPQDSGWVDYYAAEFELNWARAKRWVPES</sequence>
<accession>A0ABN2EPA9</accession>
<reference evidence="1 2" key="1">
    <citation type="journal article" date="2019" name="Int. J. Syst. Evol. Microbiol.">
        <title>The Global Catalogue of Microorganisms (GCM) 10K type strain sequencing project: providing services to taxonomists for standard genome sequencing and annotation.</title>
        <authorList>
            <consortium name="The Broad Institute Genomics Platform"/>
            <consortium name="The Broad Institute Genome Sequencing Center for Infectious Disease"/>
            <person name="Wu L."/>
            <person name="Ma J."/>
        </authorList>
    </citation>
    <scope>NUCLEOTIDE SEQUENCE [LARGE SCALE GENOMIC DNA]</scope>
    <source>
        <strain evidence="1 2">JCM 13929</strain>
    </source>
</reference>
<comment type="caution">
    <text evidence="1">The sequence shown here is derived from an EMBL/GenBank/DDBJ whole genome shotgun (WGS) entry which is preliminary data.</text>
</comment>
<dbReference type="Proteomes" id="UP001500064">
    <property type="component" value="Unassembled WGS sequence"/>
</dbReference>
<keyword evidence="2" id="KW-1185">Reference proteome</keyword>
<name>A0ABN2EPA9_9ACTN</name>
<evidence type="ECO:0000313" key="2">
    <source>
        <dbReference type="Proteomes" id="UP001500064"/>
    </source>
</evidence>
<evidence type="ECO:0008006" key="3">
    <source>
        <dbReference type="Google" id="ProtNLM"/>
    </source>
</evidence>
<protein>
    <recommendedName>
        <fullName evidence="3">DUF2218 domain-containing protein</fullName>
    </recommendedName>
</protein>
<evidence type="ECO:0000313" key="1">
    <source>
        <dbReference type="EMBL" id="GAA1613392.1"/>
    </source>
</evidence>